<keyword evidence="2" id="KW-1185">Reference proteome</keyword>
<organism evidence="1 2">
    <name type="scientific">Potamilus streckersoni</name>
    <dbReference type="NCBI Taxonomy" id="2493646"/>
    <lineage>
        <taxon>Eukaryota</taxon>
        <taxon>Metazoa</taxon>
        <taxon>Spiralia</taxon>
        <taxon>Lophotrochozoa</taxon>
        <taxon>Mollusca</taxon>
        <taxon>Bivalvia</taxon>
        <taxon>Autobranchia</taxon>
        <taxon>Heteroconchia</taxon>
        <taxon>Palaeoheterodonta</taxon>
        <taxon>Unionida</taxon>
        <taxon>Unionoidea</taxon>
        <taxon>Unionidae</taxon>
        <taxon>Ambleminae</taxon>
        <taxon>Lampsilini</taxon>
        <taxon>Potamilus</taxon>
    </lineage>
</organism>
<evidence type="ECO:0000313" key="2">
    <source>
        <dbReference type="Proteomes" id="UP001195483"/>
    </source>
</evidence>
<accession>A0AAE0TD83</accession>
<evidence type="ECO:0000313" key="1">
    <source>
        <dbReference type="EMBL" id="KAK3608257.1"/>
    </source>
</evidence>
<protein>
    <submittedName>
        <fullName evidence="1">Uncharacterized protein</fullName>
    </submittedName>
</protein>
<dbReference type="AlphaFoldDB" id="A0AAE0TD83"/>
<reference evidence="1" key="2">
    <citation type="journal article" date="2021" name="Genome Biol. Evol.">
        <title>Developing a high-quality reference genome for a parasitic bivalve with doubly uniparental inheritance (Bivalvia: Unionida).</title>
        <authorList>
            <person name="Smith C.H."/>
        </authorList>
    </citation>
    <scope>NUCLEOTIDE SEQUENCE</scope>
    <source>
        <strain evidence="1">CHS0354</strain>
        <tissue evidence="1">Mantle</tissue>
    </source>
</reference>
<gene>
    <name evidence="1" type="ORF">CHS0354_007282</name>
</gene>
<reference evidence="1" key="1">
    <citation type="journal article" date="2021" name="Genome Biol. Evol.">
        <title>A High-Quality Reference Genome for a Parasitic Bivalve with Doubly Uniparental Inheritance (Bivalvia: Unionida).</title>
        <authorList>
            <person name="Smith C.H."/>
        </authorList>
    </citation>
    <scope>NUCLEOTIDE SEQUENCE</scope>
    <source>
        <strain evidence="1">CHS0354</strain>
    </source>
</reference>
<dbReference type="Proteomes" id="UP001195483">
    <property type="component" value="Unassembled WGS sequence"/>
</dbReference>
<comment type="caution">
    <text evidence="1">The sequence shown here is derived from an EMBL/GenBank/DDBJ whole genome shotgun (WGS) entry which is preliminary data.</text>
</comment>
<sequence length="59" mass="6843">MEWGLRHWNDETNPQRPEGVKTYMHVALVTLDLRLISKEINETAVQSSLLHGDLAKLMR</sequence>
<dbReference type="EMBL" id="JAEAOA010000502">
    <property type="protein sequence ID" value="KAK3608257.1"/>
    <property type="molecule type" value="Genomic_DNA"/>
</dbReference>
<feature type="non-terminal residue" evidence="1">
    <location>
        <position position="59"/>
    </location>
</feature>
<name>A0AAE0TD83_9BIVA</name>
<reference evidence="1" key="3">
    <citation type="submission" date="2023-05" db="EMBL/GenBank/DDBJ databases">
        <authorList>
            <person name="Smith C.H."/>
        </authorList>
    </citation>
    <scope>NUCLEOTIDE SEQUENCE</scope>
    <source>
        <strain evidence="1">CHS0354</strain>
        <tissue evidence="1">Mantle</tissue>
    </source>
</reference>
<proteinExistence type="predicted"/>